<keyword evidence="1" id="KW-1133">Transmembrane helix</keyword>
<dbReference type="PANTHER" id="PTHR35335:SF1">
    <property type="entry name" value="UPF0716 PROTEIN FXSA"/>
    <property type="match status" value="1"/>
</dbReference>
<feature type="transmembrane region" description="Helical" evidence="1">
    <location>
        <begin position="25"/>
        <end position="43"/>
    </location>
</feature>
<accession>A0A2N5X7E5</accession>
<keyword evidence="3" id="KW-1185">Reference proteome</keyword>
<gene>
    <name evidence="2" type="ORF">C0039_04165</name>
</gene>
<dbReference type="AlphaFoldDB" id="A0A2N5X7E5"/>
<dbReference type="InterPro" id="IPR007313">
    <property type="entry name" value="FxsA"/>
</dbReference>
<protein>
    <recommendedName>
        <fullName evidence="4">Exlusion protein FxsA</fullName>
    </recommendedName>
</protein>
<evidence type="ECO:0000313" key="3">
    <source>
        <dbReference type="Proteomes" id="UP000235005"/>
    </source>
</evidence>
<dbReference type="Pfam" id="PF04186">
    <property type="entry name" value="FxsA"/>
    <property type="match status" value="1"/>
</dbReference>
<dbReference type="EMBL" id="PKUS01000002">
    <property type="protein sequence ID" value="PLW70402.1"/>
    <property type="molecule type" value="Genomic_DNA"/>
</dbReference>
<dbReference type="RefSeq" id="WP_101517311.1">
    <property type="nucleotide sequence ID" value="NZ_PKUS01000002.1"/>
</dbReference>
<proteinExistence type="predicted"/>
<dbReference type="GO" id="GO:0016020">
    <property type="term" value="C:membrane"/>
    <property type="evidence" value="ECO:0007669"/>
    <property type="project" value="InterPro"/>
</dbReference>
<organism evidence="2 3">
    <name type="scientific">Pseudohalioglobus lutimaris</name>
    <dbReference type="NCBI Taxonomy" id="1737061"/>
    <lineage>
        <taxon>Bacteria</taxon>
        <taxon>Pseudomonadati</taxon>
        <taxon>Pseudomonadota</taxon>
        <taxon>Gammaproteobacteria</taxon>
        <taxon>Cellvibrionales</taxon>
        <taxon>Halieaceae</taxon>
        <taxon>Pseudohalioglobus</taxon>
    </lineage>
</organism>
<dbReference type="Proteomes" id="UP000235005">
    <property type="component" value="Unassembled WGS sequence"/>
</dbReference>
<sequence>MRFIVLLLPWLELFTLIQLGINTSALTAIFYVFVTLVLGMVVLRRQGMHMFERLRDVQQGRVLGSQLLVDDMAMGLAGMLLMFPGMISDAAALVVMIGPLRRRVAALLGGSQVEPYVAQRDVHSETTIEGQYTRVNEQDRN</sequence>
<evidence type="ECO:0000313" key="2">
    <source>
        <dbReference type="EMBL" id="PLW70402.1"/>
    </source>
</evidence>
<dbReference type="PANTHER" id="PTHR35335">
    <property type="entry name" value="UPF0716 PROTEIN FXSA"/>
    <property type="match status" value="1"/>
</dbReference>
<dbReference type="NCBIfam" id="NF008528">
    <property type="entry name" value="PRK11463.1-2"/>
    <property type="match status" value="1"/>
</dbReference>
<dbReference type="OrthoDB" id="5732002at2"/>
<evidence type="ECO:0008006" key="4">
    <source>
        <dbReference type="Google" id="ProtNLM"/>
    </source>
</evidence>
<feature type="transmembrane region" description="Helical" evidence="1">
    <location>
        <begin position="76"/>
        <end position="98"/>
    </location>
</feature>
<evidence type="ECO:0000256" key="1">
    <source>
        <dbReference type="SAM" id="Phobius"/>
    </source>
</evidence>
<comment type="caution">
    <text evidence="2">The sequence shown here is derived from an EMBL/GenBank/DDBJ whole genome shotgun (WGS) entry which is preliminary data.</text>
</comment>
<keyword evidence="1" id="KW-0472">Membrane</keyword>
<name>A0A2N5X7E5_9GAMM</name>
<reference evidence="2 3" key="1">
    <citation type="submission" date="2018-01" db="EMBL/GenBank/DDBJ databases">
        <title>The draft genome sequence of Halioglobus lutimaris HF004.</title>
        <authorList>
            <person name="Du Z.-J."/>
            <person name="Shi M.-J."/>
        </authorList>
    </citation>
    <scope>NUCLEOTIDE SEQUENCE [LARGE SCALE GENOMIC DNA]</scope>
    <source>
        <strain evidence="2 3">HF004</strain>
    </source>
</reference>
<keyword evidence="1" id="KW-0812">Transmembrane</keyword>